<proteinExistence type="predicted"/>
<dbReference type="Proteomes" id="UP000186607">
    <property type="component" value="Unassembled WGS sequence"/>
</dbReference>
<dbReference type="InterPro" id="IPR010982">
    <property type="entry name" value="Lambda_DNA-bd_dom_sf"/>
</dbReference>
<feature type="domain" description="HTH cro/C1-type" evidence="1">
    <location>
        <begin position="7"/>
        <end position="35"/>
    </location>
</feature>
<evidence type="ECO:0000259" key="1">
    <source>
        <dbReference type="PROSITE" id="PS50943"/>
    </source>
</evidence>
<comment type="caution">
    <text evidence="2">The sequence shown here is derived from an EMBL/GenBank/DDBJ whole genome shotgun (WGS) entry which is preliminary data.</text>
</comment>
<protein>
    <recommendedName>
        <fullName evidence="1">HTH cro/C1-type domain-containing protein</fullName>
    </recommendedName>
</protein>
<evidence type="ECO:0000313" key="3">
    <source>
        <dbReference type="Proteomes" id="UP000186607"/>
    </source>
</evidence>
<organism evidence="2 3">
    <name type="scientific">Deinococcus marmoris</name>
    <dbReference type="NCBI Taxonomy" id="249408"/>
    <lineage>
        <taxon>Bacteria</taxon>
        <taxon>Thermotogati</taxon>
        <taxon>Deinococcota</taxon>
        <taxon>Deinococci</taxon>
        <taxon>Deinococcales</taxon>
        <taxon>Deinococcaceae</taxon>
        <taxon>Deinococcus</taxon>
    </lineage>
</organism>
<name>A0A1U7NTU8_9DEIO</name>
<dbReference type="GO" id="GO:0003677">
    <property type="term" value="F:DNA binding"/>
    <property type="evidence" value="ECO:0007669"/>
    <property type="project" value="InterPro"/>
</dbReference>
<dbReference type="EMBL" id="MSTI01000145">
    <property type="protein sequence ID" value="OLV16331.1"/>
    <property type="molecule type" value="Genomic_DNA"/>
</dbReference>
<dbReference type="PROSITE" id="PS50943">
    <property type="entry name" value="HTH_CROC1"/>
    <property type="match status" value="1"/>
</dbReference>
<dbReference type="InterPro" id="IPR001387">
    <property type="entry name" value="Cro/C1-type_HTH"/>
</dbReference>
<evidence type="ECO:0000313" key="2">
    <source>
        <dbReference type="EMBL" id="OLV16331.1"/>
    </source>
</evidence>
<dbReference type="Gene3D" id="1.10.260.40">
    <property type="entry name" value="lambda repressor-like DNA-binding domains"/>
    <property type="match status" value="1"/>
</dbReference>
<sequence length="44" mass="4997">MNRAYPNKIEKAKIDVRYTTLVRIAHVFGMTVGELLTFDNAPSD</sequence>
<dbReference type="SUPFAM" id="SSF47413">
    <property type="entry name" value="lambda repressor-like DNA-binding domains"/>
    <property type="match status" value="1"/>
</dbReference>
<accession>A0A1U7NTU8</accession>
<keyword evidence="3" id="KW-1185">Reference proteome</keyword>
<dbReference type="AlphaFoldDB" id="A0A1U7NTU8"/>
<reference evidence="2 3" key="1">
    <citation type="submission" date="2017-01" db="EMBL/GenBank/DDBJ databases">
        <title>Genome Analysis of Deinococcus marmoris KOPRI26562.</title>
        <authorList>
            <person name="Kim J.H."/>
            <person name="Oh H.-M."/>
        </authorList>
    </citation>
    <scope>NUCLEOTIDE SEQUENCE [LARGE SCALE GENOMIC DNA]</scope>
    <source>
        <strain evidence="2 3">KOPRI26562</strain>
    </source>
</reference>
<gene>
    <name evidence="2" type="ORF">BOO71_0012124</name>
</gene>